<feature type="region of interest" description="Disordered" evidence="1">
    <location>
        <begin position="25"/>
        <end position="52"/>
    </location>
</feature>
<feature type="compositionally biased region" description="Basic and acidic residues" evidence="1">
    <location>
        <begin position="246"/>
        <end position="261"/>
    </location>
</feature>
<reference evidence="2 3" key="1">
    <citation type="journal article" date="2018" name="PLoS ONE">
        <title>The draft genome of Kipferlia bialata reveals reductive genome evolution in fornicate parasites.</title>
        <authorList>
            <person name="Tanifuji G."/>
            <person name="Takabayashi S."/>
            <person name="Kume K."/>
            <person name="Takagi M."/>
            <person name="Nakayama T."/>
            <person name="Kamikawa R."/>
            <person name="Inagaki Y."/>
            <person name="Hashimoto T."/>
        </authorList>
    </citation>
    <scope>NUCLEOTIDE SEQUENCE [LARGE SCALE GENOMIC DNA]</scope>
    <source>
        <strain evidence="2">NY0173</strain>
    </source>
</reference>
<feature type="compositionally biased region" description="Polar residues" evidence="1">
    <location>
        <begin position="69"/>
        <end position="92"/>
    </location>
</feature>
<feature type="compositionally biased region" description="Basic and acidic residues" evidence="1">
    <location>
        <begin position="325"/>
        <end position="334"/>
    </location>
</feature>
<feature type="compositionally biased region" description="Polar residues" evidence="1">
    <location>
        <begin position="504"/>
        <end position="518"/>
    </location>
</feature>
<dbReference type="EMBL" id="BDIP01003153">
    <property type="protein sequence ID" value="GIQ87341.1"/>
    <property type="molecule type" value="Genomic_DNA"/>
</dbReference>
<feature type="compositionally biased region" description="Gly residues" evidence="1">
    <location>
        <begin position="766"/>
        <end position="775"/>
    </location>
</feature>
<proteinExistence type="predicted"/>
<sequence length="867" mass="90453">KREQERVTTENLALLTILGMMDGDRNAPLITRETGGEDGRPPLPMDTDEQEDMSDVLTVSVPSVYVNGVTDSGANGTDTQTRGGESRVSTRAQRTERGGMRLSLPSTRQSHTNATTHGVSASGPRHGAAATASISGRAVRHPPADPPARDTHTISVRHPHQRIRTRPKASTTTSRTTKGRRQAQLCGVYGKGGSRPGGSGGAAVPSHRGPAGVPPTNNGATGKGATGKGVKGAKGHQVDAPSTVDGDAKGDEGDSMHHSDTETEGSEYSDSDPSDIGAEGGSVSGGGVWSDSDGEGDALSDALSVLSEPDGHTDTDSDTDSDAGETARGERGGDADTVGLAQAIGDPRAPGPSSQDWASYLSERIAGMGSVSQGSLETSIRRHRTQYVQVTEALAGVFGPLPIAMGTGTGTGTGKTGGQTTGRLMSQVLAQKLDRPRPPVPPVHPMHTMPRGSGTRHKYQRHRPHRQPQPQSQARGAQSHSASGHGAGSRAQESRGSRDRAQSKTHVPTQALDASTQRSVQKYSLSALRQCLASPPALPTLHCASPPPPLPPHPSVMGQGQGGASSGDRQLDCGVFHPFQTRPARPSHALVGGILSHPGYSLDADRTAPLPYRNRVARWRGASAAGGDGGESDLSLVSLGLALRAGVARVEADRRLSLLSYLDRLDMWAQRLLTLAAKCPDPPEYIPQLQSDGVGVVYLHTGTGTYLSVKPTVLMARRRVAQVRAQAEGLWCVPPGASVRGVQHDLDTCLDRDMVLVLGAMGGRGGHNRHMGGGTHSSPRVPADQPTDGDDDDALGTDTHTDPDPEGVDRDTVSVQSLSVSLAEWIPPQSDPVSLSAAVQCSQTRVRKAAEAARAYVPVSSSDPPST</sequence>
<protein>
    <submittedName>
        <fullName evidence="2">Uncharacterized protein</fullName>
    </submittedName>
</protein>
<feature type="compositionally biased region" description="Basic and acidic residues" evidence="1">
    <location>
        <begin position="492"/>
        <end position="502"/>
    </location>
</feature>
<keyword evidence="3" id="KW-1185">Reference proteome</keyword>
<feature type="compositionally biased region" description="Basic and acidic residues" evidence="1">
    <location>
        <begin position="799"/>
        <end position="812"/>
    </location>
</feature>
<feature type="compositionally biased region" description="Acidic residues" evidence="1">
    <location>
        <begin position="262"/>
        <end position="273"/>
    </location>
</feature>
<dbReference type="AlphaFoldDB" id="A0A9K3GM21"/>
<feature type="compositionally biased region" description="Polar residues" evidence="1">
    <location>
        <begin position="104"/>
        <end position="119"/>
    </location>
</feature>
<evidence type="ECO:0000313" key="2">
    <source>
        <dbReference type="EMBL" id="GIQ87341.1"/>
    </source>
</evidence>
<feature type="compositionally biased region" description="Basic residues" evidence="1">
    <location>
        <begin position="155"/>
        <end position="167"/>
    </location>
</feature>
<feature type="compositionally biased region" description="Low complexity" evidence="1">
    <location>
        <begin position="468"/>
        <end position="491"/>
    </location>
</feature>
<feature type="region of interest" description="Disordered" evidence="1">
    <location>
        <begin position="539"/>
        <end position="569"/>
    </location>
</feature>
<gene>
    <name evidence="2" type="ORF">KIPB_009357</name>
</gene>
<feature type="non-terminal residue" evidence="2">
    <location>
        <position position="1"/>
    </location>
</feature>
<feature type="compositionally biased region" description="Basic residues" evidence="1">
    <location>
        <begin position="454"/>
        <end position="466"/>
    </location>
</feature>
<organism evidence="2 3">
    <name type="scientific">Kipferlia bialata</name>
    <dbReference type="NCBI Taxonomy" id="797122"/>
    <lineage>
        <taxon>Eukaryota</taxon>
        <taxon>Metamonada</taxon>
        <taxon>Carpediemonas-like organisms</taxon>
        <taxon>Kipferlia</taxon>
    </lineage>
</organism>
<feature type="compositionally biased region" description="Gly residues" evidence="1">
    <location>
        <begin position="221"/>
        <end position="232"/>
    </location>
</feature>
<accession>A0A9K3GM21</accession>
<dbReference type="Proteomes" id="UP000265618">
    <property type="component" value="Unassembled WGS sequence"/>
</dbReference>
<feature type="region of interest" description="Disordered" evidence="1">
    <location>
        <begin position="67"/>
        <end position="357"/>
    </location>
</feature>
<name>A0A9K3GM21_9EUKA</name>
<feature type="region of interest" description="Disordered" evidence="1">
    <location>
        <begin position="434"/>
        <end position="518"/>
    </location>
</feature>
<feature type="compositionally biased region" description="Pro residues" evidence="1">
    <location>
        <begin position="545"/>
        <end position="554"/>
    </location>
</feature>
<feature type="compositionally biased region" description="Gly residues" evidence="1">
    <location>
        <begin position="278"/>
        <end position="288"/>
    </location>
</feature>
<feature type="compositionally biased region" description="Gly residues" evidence="1">
    <location>
        <begin position="189"/>
        <end position="201"/>
    </location>
</feature>
<feature type="region of interest" description="Disordered" evidence="1">
    <location>
        <begin position="766"/>
        <end position="813"/>
    </location>
</feature>
<evidence type="ECO:0000313" key="3">
    <source>
        <dbReference type="Proteomes" id="UP000265618"/>
    </source>
</evidence>
<evidence type="ECO:0000256" key="1">
    <source>
        <dbReference type="SAM" id="MobiDB-lite"/>
    </source>
</evidence>
<comment type="caution">
    <text evidence="2">The sequence shown here is derived from an EMBL/GenBank/DDBJ whole genome shotgun (WGS) entry which is preliminary data.</text>
</comment>